<dbReference type="Proteomes" id="UP000199673">
    <property type="component" value="Unassembled WGS sequence"/>
</dbReference>
<dbReference type="GO" id="GO:0016758">
    <property type="term" value="F:hexosyltransferase activity"/>
    <property type="evidence" value="ECO:0007669"/>
    <property type="project" value="UniProtKB-ARBA"/>
</dbReference>
<proteinExistence type="predicted"/>
<accession>A0A1I7EA93</accession>
<sequence>MNNSSLPLISIALCTYNGCKYLRPQLESLVNQTYPNLEISIYDDCSTDETPSIIQEYAKKFPQIKVHQNPRNLGYQENFAANFKACKGDLIAPCDQDDIWALNKIEKLFDLLQDHILVYHDSELIDEEGKSLGINISTRLNFVSGKNPKNFLFFNCVSGHSMLFSRDLLKYIFPFPKKGFYDHWMVFVASHYGSIDYLSECLVQYRQHQQNLTDILGAKRKETKLQTTISRIQRENNWLEICAE</sequence>
<dbReference type="SUPFAM" id="SSF53448">
    <property type="entry name" value="Nucleotide-diphospho-sugar transferases"/>
    <property type="match status" value="1"/>
</dbReference>
<dbReference type="EMBL" id="FPBF01000015">
    <property type="protein sequence ID" value="SFU20854.1"/>
    <property type="molecule type" value="Genomic_DNA"/>
</dbReference>
<dbReference type="STRING" id="305507.SAMN04489724_0371"/>
<organism evidence="2 3">
    <name type="scientific">Algoriphagus locisalis</name>
    <dbReference type="NCBI Taxonomy" id="305507"/>
    <lineage>
        <taxon>Bacteria</taxon>
        <taxon>Pseudomonadati</taxon>
        <taxon>Bacteroidota</taxon>
        <taxon>Cytophagia</taxon>
        <taxon>Cytophagales</taxon>
        <taxon>Cyclobacteriaceae</taxon>
        <taxon>Algoriphagus</taxon>
    </lineage>
</organism>
<evidence type="ECO:0000259" key="1">
    <source>
        <dbReference type="Pfam" id="PF00535"/>
    </source>
</evidence>
<dbReference type="CDD" id="cd04196">
    <property type="entry name" value="GT_2_like_d"/>
    <property type="match status" value="1"/>
</dbReference>
<dbReference type="Pfam" id="PF00535">
    <property type="entry name" value="Glycos_transf_2"/>
    <property type="match status" value="1"/>
</dbReference>
<dbReference type="OrthoDB" id="9802649at2"/>
<dbReference type="Gene3D" id="3.90.550.10">
    <property type="entry name" value="Spore Coat Polysaccharide Biosynthesis Protein SpsA, Chain A"/>
    <property type="match status" value="1"/>
</dbReference>
<protein>
    <submittedName>
        <fullName evidence="2">Glycosyl transferase family 2</fullName>
    </submittedName>
</protein>
<dbReference type="InterPro" id="IPR029044">
    <property type="entry name" value="Nucleotide-diphossugar_trans"/>
</dbReference>
<keyword evidence="3" id="KW-1185">Reference proteome</keyword>
<gene>
    <name evidence="2" type="ORF">SAMN04489724_0371</name>
</gene>
<keyword evidence="2" id="KW-0808">Transferase</keyword>
<feature type="domain" description="Glycosyltransferase 2-like" evidence="1">
    <location>
        <begin position="10"/>
        <end position="171"/>
    </location>
</feature>
<evidence type="ECO:0000313" key="3">
    <source>
        <dbReference type="Proteomes" id="UP000199673"/>
    </source>
</evidence>
<evidence type="ECO:0000313" key="2">
    <source>
        <dbReference type="EMBL" id="SFU20854.1"/>
    </source>
</evidence>
<name>A0A1I7EA93_9BACT</name>
<dbReference type="PANTHER" id="PTHR22916">
    <property type="entry name" value="GLYCOSYLTRANSFERASE"/>
    <property type="match status" value="1"/>
</dbReference>
<reference evidence="3" key="1">
    <citation type="submission" date="2016-10" db="EMBL/GenBank/DDBJ databases">
        <authorList>
            <person name="Varghese N."/>
            <person name="Submissions S."/>
        </authorList>
    </citation>
    <scope>NUCLEOTIDE SEQUENCE [LARGE SCALE GENOMIC DNA]</scope>
    <source>
        <strain evidence="3">DSM 23445</strain>
    </source>
</reference>
<dbReference type="PANTHER" id="PTHR22916:SF3">
    <property type="entry name" value="UDP-GLCNAC:BETAGAL BETA-1,3-N-ACETYLGLUCOSAMINYLTRANSFERASE-LIKE PROTEIN 1"/>
    <property type="match status" value="1"/>
</dbReference>
<dbReference type="AlphaFoldDB" id="A0A1I7EA93"/>
<dbReference type="InterPro" id="IPR001173">
    <property type="entry name" value="Glyco_trans_2-like"/>
</dbReference>
<dbReference type="RefSeq" id="WP_091698621.1">
    <property type="nucleotide sequence ID" value="NZ_FPBF01000015.1"/>
</dbReference>